<dbReference type="InterPro" id="IPR027417">
    <property type="entry name" value="P-loop_NTPase"/>
</dbReference>
<dbReference type="PROSITE" id="PS50088">
    <property type="entry name" value="ANK_REPEAT"/>
    <property type="match status" value="11"/>
</dbReference>
<feature type="repeat" description="ANK" evidence="3">
    <location>
        <begin position="1442"/>
        <end position="1474"/>
    </location>
</feature>
<dbReference type="VEuPathDB" id="FungiDB:AO090026000089"/>
<dbReference type="Pfam" id="PF24883">
    <property type="entry name" value="NPHP3_N"/>
    <property type="match status" value="1"/>
</dbReference>
<dbReference type="Pfam" id="PF12796">
    <property type="entry name" value="Ank_2"/>
    <property type="match status" value="5"/>
</dbReference>
<feature type="repeat" description="ANK" evidence="3">
    <location>
        <begin position="653"/>
        <end position="685"/>
    </location>
</feature>
<dbReference type="Gene3D" id="3.40.50.300">
    <property type="entry name" value="P-loop containing nucleotide triphosphate hydrolases"/>
    <property type="match status" value="1"/>
</dbReference>
<feature type="repeat" description="ANK" evidence="3">
    <location>
        <begin position="1618"/>
        <end position="1650"/>
    </location>
</feature>
<organism evidence="5 6">
    <name type="scientific">Aspergillus oryzae</name>
    <name type="common">Yellow koji mold</name>
    <dbReference type="NCBI Taxonomy" id="5062"/>
    <lineage>
        <taxon>Eukaryota</taxon>
        <taxon>Fungi</taxon>
        <taxon>Dikarya</taxon>
        <taxon>Ascomycota</taxon>
        <taxon>Pezizomycotina</taxon>
        <taxon>Eurotiomycetes</taxon>
        <taxon>Eurotiomycetidae</taxon>
        <taxon>Eurotiales</taxon>
        <taxon>Aspergillaceae</taxon>
        <taxon>Aspergillus</taxon>
        <taxon>Aspergillus subgen. Circumdati</taxon>
    </lineage>
</organism>
<feature type="repeat" description="ANK" evidence="3">
    <location>
        <begin position="686"/>
        <end position="718"/>
    </location>
</feature>
<dbReference type="PRINTS" id="PR01415">
    <property type="entry name" value="ANKYRIN"/>
</dbReference>
<dbReference type="SMART" id="SM00248">
    <property type="entry name" value="ANK"/>
    <property type="match status" value="21"/>
</dbReference>
<evidence type="ECO:0000313" key="5">
    <source>
        <dbReference type="EMBL" id="OOO15141.1"/>
    </source>
</evidence>
<reference evidence="5 6" key="1">
    <citation type="submission" date="2016-10" db="EMBL/GenBank/DDBJ databases">
        <title>Genome sequencing of Aspergillus oryzae BCC7051.</title>
        <authorList>
            <person name="Thammarongtham C."/>
            <person name="Vorapreeda T."/>
            <person name="Nookaew I."/>
            <person name="Srisuk T."/>
            <person name="Land M."/>
            <person name="Jeennor S."/>
            <person name="Laoteng K."/>
        </authorList>
    </citation>
    <scope>NUCLEOTIDE SEQUENCE [LARGE SCALE GENOMIC DNA]</scope>
    <source>
        <strain evidence="5 6">BCC7051</strain>
    </source>
</reference>
<dbReference type="Gene3D" id="1.25.40.20">
    <property type="entry name" value="Ankyrin repeat-containing domain"/>
    <property type="match status" value="6"/>
</dbReference>
<feature type="domain" description="Nephrocystin 3-like N-terminal" evidence="4">
    <location>
        <begin position="177"/>
        <end position="333"/>
    </location>
</feature>
<dbReference type="eggNOG" id="KOG4177">
    <property type="taxonomic scope" value="Eukaryota"/>
</dbReference>
<evidence type="ECO:0000256" key="3">
    <source>
        <dbReference type="PROSITE-ProRule" id="PRU00023"/>
    </source>
</evidence>
<evidence type="ECO:0000256" key="1">
    <source>
        <dbReference type="ARBA" id="ARBA00022737"/>
    </source>
</evidence>
<protein>
    <submittedName>
        <fullName evidence="5">Ankyrin repeat-containing domain-containing protein</fullName>
    </submittedName>
</protein>
<feature type="repeat" description="ANK" evidence="3">
    <location>
        <begin position="1094"/>
        <end position="1126"/>
    </location>
</feature>
<dbReference type="PROSITE" id="PS50297">
    <property type="entry name" value="ANK_REP_REGION"/>
    <property type="match status" value="11"/>
</dbReference>
<evidence type="ECO:0000256" key="2">
    <source>
        <dbReference type="ARBA" id="ARBA00023043"/>
    </source>
</evidence>
<dbReference type="Pfam" id="PF00023">
    <property type="entry name" value="Ank"/>
    <property type="match status" value="2"/>
</dbReference>
<comment type="caution">
    <text evidence="5">The sequence shown here is derived from an EMBL/GenBank/DDBJ whole genome shotgun (WGS) entry which is preliminary data.</text>
</comment>
<dbReference type="OrthoDB" id="4160516at2759"/>
<dbReference type="PANTHER" id="PTHR24198:SF165">
    <property type="entry name" value="ANKYRIN REPEAT-CONTAINING PROTEIN-RELATED"/>
    <property type="match status" value="1"/>
</dbReference>
<feature type="repeat" description="ANK" evidence="3">
    <location>
        <begin position="941"/>
        <end position="973"/>
    </location>
</feature>
<evidence type="ECO:0000259" key="4">
    <source>
        <dbReference type="Pfam" id="PF24883"/>
    </source>
</evidence>
<evidence type="ECO:0000313" key="6">
    <source>
        <dbReference type="Proteomes" id="UP000190312"/>
    </source>
</evidence>
<dbReference type="InterPro" id="IPR056884">
    <property type="entry name" value="NPHP3-like_N"/>
</dbReference>
<dbReference type="InterPro" id="IPR036770">
    <property type="entry name" value="Ankyrin_rpt-contain_sf"/>
</dbReference>
<dbReference type="SUPFAM" id="SSF52540">
    <property type="entry name" value="P-loop containing nucleoside triphosphate hydrolases"/>
    <property type="match status" value="1"/>
</dbReference>
<feature type="repeat" description="ANK" evidence="3">
    <location>
        <begin position="1584"/>
        <end position="1617"/>
    </location>
</feature>
<accession>A0A1S9E1F6</accession>
<keyword evidence="2 3" id="KW-0040">ANK repeat</keyword>
<keyword evidence="1" id="KW-0677">Repeat</keyword>
<dbReference type="SUPFAM" id="SSF48403">
    <property type="entry name" value="Ankyrin repeat"/>
    <property type="match status" value="4"/>
</dbReference>
<feature type="repeat" description="ANK" evidence="3">
    <location>
        <begin position="1006"/>
        <end position="1038"/>
    </location>
</feature>
<dbReference type="Proteomes" id="UP000190312">
    <property type="component" value="Unassembled WGS sequence"/>
</dbReference>
<feature type="repeat" description="ANK" evidence="3">
    <location>
        <begin position="1667"/>
        <end position="1699"/>
    </location>
</feature>
<dbReference type="PANTHER" id="PTHR24198">
    <property type="entry name" value="ANKYRIN REPEAT AND PROTEIN KINASE DOMAIN-CONTAINING PROTEIN"/>
    <property type="match status" value="1"/>
</dbReference>
<dbReference type="InterPro" id="IPR002110">
    <property type="entry name" value="Ankyrin_rpt"/>
</dbReference>
<gene>
    <name evidence="5" type="ORF">OAory_01037360</name>
</gene>
<proteinExistence type="predicted"/>
<name>A0A1S9E1F6_ASPOZ</name>
<dbReference type="VEuPathDB" id="FungiDB:AO090026000846"/>
<feature type="repeat" description="ANK" evidence="3">
    <location>
        <begin position="719"/>
        <end position="742"/>
    </location>
</feature>
<sequence length="1775" mass="197406">MAEIIGLVASIGSLVQIAGQITKLSYSYVSDIKSAPKTQKHYLQEVSALTEVLFRLEEAIQEAASTGLDLPSRPPSLNDDALQECHRHLTALHLDLDKRIRRFAWPFQEKEIKKHIGLLHMYRTLFTDFLSTNIMTVANATYKKVATIGNEQVIQHLFSLFPWPDAFERSRPVACAGTGEWFLKSQTVETWCTGPPSLLWCYGSPGVGKTLLASTTIEYLWDRQTSNASSVIYIFCQFSSRDQQFLTAILQCMIRQVIEQADEGLLLAMKQLCADPAKQSTPAGLAELFAAACELKSTYLIVDGPDEVPKAEGLLPYLPFFVGAGCKIMVTSRDLSHIRKHMGTAVKMEVYSQIHDLELYISSRFQDSDFPDTEDFTEDIMRKSSNVFLHVKLILDELMDLTTIRQMRKALKKESKGLEQAYTSIVQRIDIQPKAKRALAHRFIGWIAFAKRRFKLSELIHAFAVEKDEEEIYEDNTVSPDLLLQSCIGMVVLFDDNTVGLCHATAYDFFRSTVLVSHDMNTDISETCLRYMCLKSFKQGPCANSAELSCRFHEMVFLDYASRHWGEHLQDLEDLEGDTESLVQFLILDGNLRDAAIQALHFRNGFETDLSNALFEAMPAKQTALHVAAYWNLTRNLKTLIKSALDTSPKDTQGWTPLHYACANGHFASAELLIENGADIDTPDDQGWTPLFWASFTGSLDIVRLLLSNHAKYTRRSKSGSTALHWAISRGETEIVQALLQHHQTQLSLTLKADIRTLSVDDVRRLSTPVGVSPIQVAAEAKHAPIFDLLVVYLQAPGSRVGDDVFDKLWSRESFKVPVAENSWRMLLKSSKGGKSSKKTKALLYSAETISGQTYLAEDPRKYFKNEWVETSPSVWKAIVLGSTIRDGYLNAARLLIETGVDVNFKSKEGSLLHIAACQKDPSFARLLLDKGAKPDQQFGAGELALHVAIRHGNLETVKVILASPHDVNIRGHHGTPLHVAAGQEDPRFAQLLLENGANPESYDSHGRNALHLAVMNGFIETARAIIDGGADINQFSLQLDRILDMGPIPRSETCLMLAVLLANKASEKQQALATEMARMLLSKGADPTLQNSEGETVLHIAAMCGILSFIDPLMATGSRVDTVDNMGRTAIHTMMQFAEVCWDVEEVRRALHLMLQGLPERPAASLLNQRAWKPINQNNFNQYMRLTGQVLRDGSASMLDISPTFALWHNTSINEEDELDTPLTLALRRRAWGISCVLISFGAKIPATPYLQSILAAATRDLDYEIMDVLLGHGVSPNEDAALVLVSEMVGHFHDQSPGHEGSSSSHRKSLKEIAQAFPRILVSLKSAGVNVNFQSPFTGMTPLLLAARSIPMAEITLALLEAGADAFHACGETSDSVLTAAVFNNPEPLKHLTAHVSISPKPDHWTRHLCSPTPSDIKDIFCRICNALAQFGRLDSQNSMSQTLLHLAAMRGNTDLVVSLLDHGAHANIPDKDGWFPIHHAGFSRDYCKLSDRLKRRHHHDTLWHLLPVNIVQRTSNHHPYRSRETGLRLGDQVICQEIAEKRNNYGNTMLEEALITGDEIMFSHLLRLVADVNSCISFCRKHHSILHAAVSRANFGNVVSLLLSRGADIEAAGIDGWRPLHVAAYWGNVAIVERLITAGASIHVPTRRLDMCHGRLPNPDEKEWNGQPLHLAAMGGHVAVVELLLKHGADVNATTNHFERPTGWYGPTALHIALDRVRLQREKGSTNRLKVANILVENGACVEGVVDQLQVDDIPCFENFEQLWDRLRGYTK</sequence>
<dbReference type="EMBL" id="MKZY01000001">
    <property type="protein sequence ID" value="OOO15141.1"/>
    <property type="molecule type" value="Genomic_DNA"/>
</dbReference>
<feature type="repeat" description="ANK" evidence="3">
    <location>
        <begin position="973"/>
        <end position="1005"/>
    </location>
</feature>